<comment type="similarity">
    <text evidence="6">Belongs to the very long-chain fatty acids dehydratase HACD family.</text>
</comment>
<evidence type="ECO:0000256" key="16">
    <source>
        <dbReference type="ARBA" id="ARBA00022771"/>
    </source>
</evidence>
<keyword evidence="11 33" id="KW-0812">Transmembrane</keyword>
<feature type="compositionally biased region" description="Polar residues" evidence="32">
    <location>
        <begin position="723"/>
        <end position="732"/>
    </location>
</feature>
<protein>
    <recommendedName>
        <fullName evidence="30">Pre-mRNA-processing factor 19</fullName>
        <ecNumber evidence="30">2.3.2.27</ecNumber>
    </recommendedName>
</protein>
<gene>
    <name evidence="35" type="ORF">CLAFUR5_03541</name>
</gene>
<dbReference type="GO" id="GO:0003755">
    <property type="term" value="F:peptidyl-prolyl cis-trans isomerase activity"/>
    <property type="evidence" value="ECO:0007669"/>
    <property type="project" value="UniProtKB-KW"/>
</dbReference>
<evidence type="ECO:0000256" key="5">
    <source>
        <dbReference type="ARBA" id="ARBA00006388"/>
    </source>
</evidence>
<evidence type="ECO:0000256" key="30">
    <source>
        <dbReference type="RuleBase" id="RU367101"/>
    </source>
</evidence>
<dbReference type="Pfam" id="PF08606">
    <property type="entry name" value="Prp19"/>
    <property type="match status" value="1"/>
</dbReference>
<dbReference type="InterPro" id="IPR015943">
    <property type="entry name" value="WD40/YVTN_repeat-like_dom_sf"/>
</dbReference>
<keyword evidence="12" id="KW-0479">Metal-binding</keyword>
<evidence type="ECO:0000256" key="15">
    <source>
        <dbReference type="ARBA" id="ARBA00022763"/>
    </source>
</evidence>
<name>A0A9Q8L9J4_PASFU</name>
<dbReference type="InterPro" id="IPR024977">
    <property type="entry name" value="Apc4-like_WD40_dom"/>
</dbReference>
<evidence type="ECO:0000256" key="6">
    <source>
        <dbReference type="ARBA" id="ARBA00007811"/>
    </source>
</evidence>
<keyword evidence="28 30" id="KW-0539">Nucleus</keyword>
<dbReference type="InterPro" id="IPR013915">
    <property type="entry name" value="Prp19_cc"/>
</dbReference>
<feature type="transmembrane region" description="Helical" evidence="33">
    <location>
        <begin position="1185"/>
        <end position="1207"/>
    </location>
</feature>
<dbReference type="Pfam" id="PF04387">
    <property type="entry name" value="PTPLA"/>
    <property type="match status" value="1"/>
</dbReference>
<comment type="subunit">
    <text evidence="30">Homotetramer.</text>
</comment>
<dbReference type="InterPro" id="IPR036322">
    <property type="entry name" value="WD40_repeat_dom_sf"/>
</dbReference>
<dbReference type="SUPFAM" id="SSF50978">
    <property type="entry name" value="WD40 repeat-like"/>
    <property type="match status" value="1"/>
</dbReference>
<dbReference type="OrthoDB" id="687049at2759"/>
<dbReference type="Gene3D" id="3.30.40.10">
    <property type="entry name" value="Zinc/RING finger domain, C3HC4 (zinc finger)"/>
    <property type="match status" value="1"/>
</dbReference>
<dbReference type="PROSITE" id="PS00518">
    <property type="entry name" value="ZF_RING_1"/>
    <property type="match status" value="1"/>
</dbReference>
<dbReference type="PROSITE" id="PS51698">
    <property type="entry name" value="U_BOX"/>
    <property type="match status" value="1"/>
</dbReference>
<evidence type="ECO:0000256" key="24">
    <source>
        <dbReference type="ARBA" id="ARBA00023160"/>
    </source>
</evidence>
<feature type="compositionally biased region" description="Low complexity" evidence="32">
    <location>
        <begin position="493"/>
        <end position="510"/>
    </location>
</feature>
<dbReference type="InterPro" id="IPR001680">
    <property type="entry name" value="WD40_rpt"/>
</dbReference>
<keyword evidence="21" id="KW-0443">Lipid metabolism</keyword>
<keyword evidence="20 33" id="KW-1133">Transmembrane helix</keyword>
<dbReference type="InterPro" id="IPR003613">
    <property type="entry name" value="Ubox_domain"/>
</dbReference>
<comment type="similarity">
    <text evidence="5 30">Belongs to the WD repeat PRP19 family.</text>
</comment>
<accession>A0A9Q8L9J4</accession>
<dbReference type="GO" id="GO:0000398">
    <property type="term" value="P:mRNA splicing, via spliceosome"/>
    <property type="evidence" value="ECO:0007669"/>
    <property type="project" value="InterPro"/>
</dbReference>
<dbReference type="GO" id="GO:0006281">
    <property type="term" value="P:DNA repair"/>
    <property type="evidence" value="ECO:0007669"/>
    <property type="project" value="UniProtKB-KW"/>
</dbReference>
<comment type="catalytic activity">
    <reaction evidence="30">
        <text>S-ubiquitinyl-[E2 ubiquitin-conjugating enzyme]-L-cysteine + [acceptor protein]-L-lysine = [E2 ubiquitin-conjugating enzyme]-L-cysteine + N(6)-ubiquitinyl-[acceptor protein]-L-lysine.</text>
        <dbReference type="EC" id="2.3.2.27"/>
    </reaction>
</comment>
<evidence type="ECO:0000313" key="36">
    <source>
        <dbReference type="Proteomes" id="UP000756132"/>
    </source>
</evidence>
<dbReference type="SMART" id="SM00320">
    <property type="entry name" value="WD40"/>
    <property type="match status" value="4"/>
</dbReference>
<dbReference type="FunFam" id="3.30.40.10:FF:000027">
    <property type="entry name" value="Pre-mRNA-processing factor 19, putative"/>
    <property type="match status" value="1"/>
</dbReference>
<reference evidence="35" key="1">
    <citation type="submission" date="2021-12" db="EMBL/GenBank/DDBJ databases">
        <authorList>
            <person name="Zaccaron A."/>
            <person name="Stergiopoulos I."/>
        </authorList>
    </citation>
    <scope>NUCLEOTIDE SEQUENCE</scope>
    <source>
        <strain evidence="35">Race5_Kim</strain>
    </source>
</reference>
<dbReference type="EMBL" id="CP090164">
    <property type="protein sequence ID" value="UJO13342.1"/>
    <property type="molecule type" value="Genomic_DNA"/>
</dbReference>
<dbReference type="GO" id="GO:0005737">
    <property type="term" value="C:cytoplasm"/>
    <property type="evidence" value="ECO:0007669"/>
    <property type="project" value="TreeGrafter"/>
</dbReference>
<feature type="region of interest" description="Disordered" evidence="32">
    <location>
        <begin position="636"/>
        <end position="776"/>
    </location>
</feature>
<evidence type="ECO:0000256" key="20">
    <source>
        <dbReference type="ARBA" id="ARBA00022989"/>
    </source>
</evidence>
<feature type="coiled-coil region" evidence="31">
    <location>
        <begin position="108"/>
        <end position="135"/>
    </location>
</feature>
<evidence type="ECO:0000256" key="8">
    <source>
        <dbReference type="ARBA" id="ARBA00022574"/>
    </source>
</evidence>
<evidence type="ECO:0000256" key="11">
    <source>
        <dbReference type="ARBA" id="ARBA00022692"/>
    </source>
</evidence>
<evidence type="ECO:0000256" key="32">
    <source>
        <dbReference type="SAM" id="MobiDB-lite"/>
    </source>
</evidence>
<comment type="pathway">
    <text evidence="4">Lipid metabolism; fatty acid biosynthesis.</text>
</comment>
<comment type="pathway">
    <text evidence="3 30">Protein modification; protein ubiquitination.</text>
</comment>
<dbReference type="GeneID" id="71983419"/>
<dbReference type="CDD" id="cd16656">
    <property type="entry name" value="RING-Ubox_PRP19"/>
    <property type="match status" value="1"/>
</dbReference>
<evidence type="ECO:0000256" key="4">
    <source>
        <dbReference type="ARBA" id="ARBA00005194"/>
    </source>
</evidence>
<dbReference type="InterPro" id="IPR017907">
    <property type="entry name" value="Znf_RING_CS"/>
</dbReference>
<dbReference type="Proteomes" id="UP000756132">
    <property type="component" value="Chromosome 2"/>
</dbReference>
<evidence type="ECO:0000256" key="3">
    <source>
        <dbReference type="ARBA" id="ARBA00004906"/>
    </source>
</evidence>
<evidence type="ECO:0000256" key="13">
    <source>
        <dbReference type="ARBA" id="ARBA00022728"/>
    </source>
</evidence>
<keyword evidence="24" id="KW-0275">Fatty acid biosynthesis</keyword>
<dbReference type="GO" id="GO:0016020">
    <property type="term" value="C:membrane"/>
    <property type="evidence" value="ECO:0007669"/>
    <property type="project" value="UniProtKB-SubCell"/>
</dbReference>
<dbReference type="AlphaFoldDB" id="A0A9Q8L9J4"/>
<evidence type="ECO:0000259" key="34">
    <source>
        <dbReference type="PROSITE" id="PS51698"/>
    </source>
</evidence>
<evidence type="ECO:0000256" key="7">
    <source>
        <dbReference type="ARBA" id="ARBA00022516"/>
    </source>
</evidence>
<keyword evidence="22" id="KW-0697">Rotamase</keyword>
<evidence type="ECO:0000256" key="26">
    <source>
        <dbReference type="ARBA" id="ARBA00023204"/>
    </source>
</evidence>
<feature type="compositionally biased region" description="Low complexity" evidence="32">
    <location>
        <begin position="647"/>
        <end position="658"/>
    </location>
</feature>
<evidence type="ECO:0000256" key="33">
    <source>
        <dbReference type="SAM" id="Phobius"/>
    </source>
</evidence>
<dbReference type="SMART" id="SM00504">
    <property type="entry name" value="Ubox"/>
    <property type="match status" value="1"/>
</dbReference>
<dbReference type="GO" id="GO:0008270">
    <property type="term" value="F:zinc ion binding"/>
    <property type="evidence" value="ECO:0007669"/>
    <property type="project" value="UniProtKB-KW"/>
</dbReference>
<keyword evidence="14" id="KW-0677">Repeat</keyword>
<keyword evidence="8 29" id="KW-0853">WD repeat</keyword>
<sequence>MLCAISGEAPQQPVASRKSGNVFERRLIETYISEHGSDPVNGEELSVDDLIDLKQSRTVKPRPPQLTSIPALLSTFQNEWDALVLETYQLKKQLGETRQELSNALYYNDSAQRVIARLQQERDEARDALSRVSVTGGANGVNGTNGDAMQIDGAPLSDEVVARITETQERLSSTRRKRPVPTEWATADEIQTYDVKGSIDTQFTGAKFLAADHTGDFFLCGDSDGAMAIYDLQAGAFTTRSNLGAGAILGGGWCNDKPAVATSSGVVAIAEEGAVKAKFHQHAGAATAVAGHPSGEILVSVGVDKSYVLYDIHASKVATQVYGDVELSAVAFHPDGHLLAVGGADGSVRLYDVKAGQHAHTFPAPSAASPVVAITFSENGTWLASANEGQTAVTVWDLRKLNALKTLDIGTVVTGISWDYTGQFLAASGAGAVVVSQYSKSSKSWSEPLRKALNATDVKWGSKAKSLVALTAKKRLARCEGKPIGSSAPPTHTPSETSRFSTSTTTTQHTAPHCDLRTSNLCSHRPTSPKAMDLATGASSSGAFPLIRRTSTKRSFGTMADDSRESSPDSLFIPQNDHYTNEHTAQRARTRGALALPPHIATRPFRFPGDGLDYRRPIMSNGEGAAGGAASHGHEVIDLTDDGQGDAAAEPAQQTAMASSSRAQRPPRFGRNIIDIESEEEEEHRSEALHEQAPAMTGFIPPRDQRNPYAHHPRFSQLRRPSRQTTSNSANTADLEFLSERPRSRPQTASRSQTPAVPAPRSLTPYPTGVGEPIDLTGEDDEVVHLNTVPRPADNLVRPGTTAGSGTRSFFGGVAGIINNMSAGNRLGERIRGYFGDFDMAEQQEILDRALERRQQIPPPRRGTVSAQGGRVGNMPGMHIAFDYEPVAFDLGIVGGNRPPTPPYEAPPPAAAGFTRSPGEDEVVVCPNCGDELAMGDGDEKQQVHVIKKCGHVYCGDCARNRTKSARSKKGKGKAPAHGPQTFKHCVVSGCKESATGKAMIQPARTEPRTKSSPSGPKTLYLILYNAISALLWSVVLGRVLLIAPLHGYRNVFVGVGEFTKWTQTLATLEIVHSLLGIVRAPLLTTLMQVASRLLLVWGIVHNFPNTTARSSPAYSTMLIAWSVTEVIRYSYFAVNLAYGRVPKWMTWLRYNTFFVLYPLGISSECWLVWRAIEPAKTWNAALEWVLRLVLFVYVPGSYVLFTHMMAQRKKVMRSLREKKAE</sequence>
<keyword evidence="9 30" id="KW-0507">mRNA processing</keyword>
<comment type="function">
    <text evidence="30">Ubiquitin-protein ligase which is mainly involved pre-mRNA splicing and DNA repair. Required for pre-mRNA splicing as component of the spliceosome.</text>
</comment>
<evidence type="ECO:0000256" key="12">
    <source>
        <dbReference type="ARBA" id="ARBA00022723"/>
    </source>
</evidence>
<dbReference type="Pfam" id="PF12894">
    <property type="entry name" value="ANAPC4_WD40"/>
    <property type="match status" value="1"/>
</dbReference>
<dbReference type="PANTHER" id="PTHR43995:SF1">
    <property type="entry name" value="PRE-MRNA-PROCESSING FACTOR 19"/>
    <property type="match status" value="1"/>
</dbReference>
<dbReference type="KEGG" id="ffu:CLAFUR5_03541"/>
<dbReference type="PROSITE" id="PS50082">
    <property type="entry name" value="WD_REPEATS_2"/>
    <property type="match status" value="2"/>
</dbReference>
<dbReference type="GO" id="GO:0016829">
    <property type="term" value="F:lyase activity"/>
    <property type="evidence" value="ECO:0007669"/>
    <property type="project" value="UniProtKB-KW"/>
</dbReference>
<keyword evidence="23 33" id="KW-0472">Membrane</keyword>
<evidence type="ECO:0000256" key="10">
    <source>
        <dbReference type="ARBA" id="ARBA00022679"/>
    </source>
</evidence>
<evidence type="ECO:0000256" key="17">
    <source>
        <dbReference type="ARBA" id="ARBA00022786"/>
    </source>
</evidence>
<evidence type="ECO:0000256" key="31">
    <source>
        <dbReference type="SAM" id="Coils"/>
    </source>
</evidence>
<keyword evidence="31" id="KW-0175">Coiled coil</keyword>
<keyword evidence="13 30" id="KW-0747">Spliceosome</keyword>
<dbReference type="GO" id="GO:0061630">
    <property type="term" value="F:ubiquitin protein ligase activity"/>
    <property type="evidence" value="ECO:0007669"/>
    <property type="project" value="UniProtKB-UniRule"/>
</dbReference>
<feature type="compositionally biased region" description="Polar residues" evidence="32">
    <location>
        <begin position="517"/>
        <end position="526"/>
    </location>
</feature>
<dbReference type="PANTHER" id="PTHR43995">
    <property type="entry name" value="PRE-MRNA-PROCESSING FACTOR 19"/>
    <property type="match status" value="1"/>
</dbReference>
<feature type="domain" description="U-box" evidence="34">
    <location>
        <begin position="1"/>
        <end position="70"/>
    </location>
</feature>
<keyword evidence="26 30" id="KW-0234">DNA repair</keyword>
<reference evidence="35" key="2">
    <citation type="journal article" date="2022" name="Microb. Genom.">
        <title>A chromosome-scale genome assembly of the tomato pathogen Cladosporium fulvum reveals a compartmentalized genome architecture and the presence of a dispensable chromosome.</title>
        <authorList>
            <person name="Zaccaron A.Z."/>
            <person name="Chen L.H."/>
            <person name="Samaras A."/>
            <person name="Stergiopoulos I."/>
        </authorList>
    </citation>
    <scope>NUCLEOTIDE SEQUENCE</scope>
    <source>
        <strain evidence="35">Race5_Kim</strain>
    </source>
</reference>
<evidence type="ECO:0000256" key="1">
    <source>
        <dbReference type="ARBA" id="ARBA00004123"/>
    </source>
</evidence>
<dbReference type="InterPro" id="IPR013083">
    <property type="entry name" value="Znf_RING/FYVE/PHD"/>
</dbReference>
<dbReference type="InterPro" id="IPR038959">
    <property type="entry name" value="Prp19"/>
</dbReference>
<dbReference type="SUPFAM" id="SSF57850">
    <property type="entry name" value="RING/U-box"/>
    <property type="match status" value="1"/>
</dbReference>
<feature type="repeat" description="WD" evidence="29">
    <location>
        <begin position="279"/>
        <end position="320"/>
    </location>
</feature>
<evidence type="ECO:0000256" key="19">
    <source>
        <dbReference type="ARBA" id="ARBA00022833"/>
    </source>
</evidence>
<keyword evidence="10 30" id="KW-0808">Transferase</keyword>
<keyword evidence="22" id="KW-0413">Isomerase</keyword>
<dbReference type="GO" id="GO:0000974">
    <property type="term" value="C:Prp19 complex"/>
    <property type="evidence" value="ECO:0007669"/>
    <property type="project" value="UniProtKB-UniRule"/>
</dbReference>
<organism evidence="35 36">
    <name type="scientific">Passalora fulva</name>
    <name type="common">Tomato leaf mold</name>
    <name type="synonym">Cladosporium fulvum</name>
    <dbReference type="NCBI Taxonomy" id="5499"/>
    <lineage>
        <taxon>Eukaryota</taxon>
        <taxon>Fungi</taxon>
        <taxon>Dikarya</taxon>
        <taxon>Ascomycota</taxon>
        <taxon>Pezizomycotina</taxon>
        <taxon>Dothideomycetes</taxon>
        <taxon>Dothideomycetidae</taxon>
        <taxon>Mycosphaerellales</taxon>
        <taxon>Mycosphaerellaceae</taxon>
        <taxon>Fulvia</taxon>
    </lineage>
</organism>
<evidence type="ECO:0000256" key="25">
    <source>
        <dbReference type="ARBA" id="ARBA00023187"/>
    </source>
</evidence>
<dbReference type="EC" id="2.3.2.27" evidence="30"/>
<feature type="repeat" description="WD" evidence="29">
    <location>
        <begin position="327"/>
        <end position="361"/>
    </location>
</feature>
<evidence type="ECO:0000256" key="9">
    <source>
        <dbReference type="ARBA" id="ARBA00022664"/>
    </source>
</evidence>
<evidence type="ECO:0000313" key="35">
    <source>
        <dbReference type="EMBL" id="UJO13342.1"/>
    </source>
</evidence>
<dbReference type="GO" id="GO:0070534">
    <property type="term" value="P:protein K63-linked ubiquitination"/>
    <property type="evidence" value="ECO:0007669"/>
    <property type="project" value="UniProtKB-UniRule"/>
</dbReference>
<evidence type="ECO:0000256" key="18">
    <source>
        <dbReference type="ARBA" id="ARBA00022832"/>
    </source>
</evidence>
<evidence type="ECO:0000256" key="22">
    <source>
        <dbReference type="ARBA" id="ARBA00023110"/>
    </source>
</evidence>
<feature type="region of interest" description="Disordered" evidence="32">
    <location>
        <begin position="480"/>
        <end position="538"/>
    </location>
</feature>
<comment type="subcellular location">
    <subcellularLocation>
        <location evidence="2">Membrane</location>
        <topology evidence="2">Multi-pass membrane protein</topology>
    </subcellularLocation>
    <subcellularLocation>
        <location evidence="1 30">Nucleus</location>
    </subcellularLocation>
</comment>
<evidence type="ECO:0000256" key="29">
    <source>
        <dbReference type="PROSITE-ProRule" id="PRU00221"/>
    </source>
</evidence>
<keyword evidence="19" id="KW-0862">Zinc</keyword>
<keyword evidence="16" id="KW-0863">Zinc-finger</keyword>
<dbReference type="InterPro" id="IPR007482">
    <property type="entry name" value="Tyr_Pase-like_PTPLA"/>
</dbReference>
<dbReference type="Gene3D" id="2.130.10.10">
    <property type="entry name" value="YVTN repeat-like/Quinoprotein amine dehydrogenase"/>
    <property type="match status" value="1"/>
</dbReference>
<evidence type="ECO:0000256" key="27">
    <source>
        <dbReference type="ARBA" id="ARBA00023239"/>
    </source>
</evidence>
<evidence type="ECO:0000256" key="2">
    <source>
        <dbReference type="ARBA" id="ARBA00004141"/>
    </source>
</evidence>
<feature type="transmembrane region" description="Helical" evidence="33">
    <location>
        <begin position="1151"/>
        <end position="1173"/>
    </location>
</feature>
<evidence type="ECO:0000256" key="28">
    <source>
        <dbReference type="ARBA" id="ARBA00023242"/>
    </source>
</evidence>
<dbReference type="InterPro" id="IPR055340">
    <property type="entry name" value="RING-Ubox_PRP19"/>
</dbReference>
<keyword evidence="36" id="KW-1185">Reference proteome</keyword>
<evidence type="ECO:0000256" key="14">
    <source>
        <dbReference type="ARBA" id="ARBA00022737"/>
    </source>
</evidence>
<proteinExistence type="inferred from homology"/>
<keyword evidence="25 30" id="KW-0508">mRNA splicing</keyword>
<evidence type="ECO:0000256" key="21">
    <source>
        <dbReference type="ARBA" id="ARBA00023098"/>
    </source>
</evidence>
<keyword evidence="7" id="KW-0444">Lipid biosynthesis</keyword>
<keyword evidence="17 30" id="KW-0833">Ubl conjugation pathway</keyword>
<evidence type="ECO:0000256" key="23">
    <source>
        <dbReference type="ARBA" id="ARBA00023136"/>
    </source>
</evidence>
<keyword evidence="15 30" id="KW-0227">DNA damage</keyword>
<dbReference type="RefSeq" id="XP_047757708.1">
    <property type="nucleotide sequence ID" value="XM_047902689.1"/>
</dbReference>
<keyword evidence="18" id="KW-0276">Fatty acid metabolism</keyword>
<dbReference type="GO" id="GO:0006633">
    <property type="term" value="P:fatty acid biosynthetic process"/>
    <property type="evidence" value="ECO:0007669"/>
    <property type="project" value="UniProtKB-KW"/>
</dbReference>
<keyword evidence="27" id="KW-0456">Lyase</keyword>
<feature type="transmembrane region" description="Helical" evidence="33">
    <location>
        <begin position="1020"/>
        <end position="1042"/>
    </location>
</feature>
<feature type="compositionally biased region" description="Polar residues" evidence="32">
    <location>
        <begin position="745"/>
        <end position="755"/>
    </location>
</feature>
<dbReference type="GO" id="GO:0071006">
    <property type="term" value="C:U2-type catalytic step 1 spliceosome"/>
    <property type="evidence" value="ECO:0007669"/>
    <property type="project" value="TreeGrafter"/>
</dbReference>